<dbReference type="EMBL" id="JAGINW010000001">
    <property type="protein sequence ID" value="MBP2329628.1"/>
    <property type="molecule type" value="Genomic_DNA"/>
</dbReference>
<keyword evidence="3" id="KW-1185">Reference proteome</keyword>
<proteinExistence type="predicted"/>
<dbReference type="Gene3D" id="2.40.10.10">
    <property type="entry name" value="Trypsin-like serine proteases"/>
    <property type="match status" value="1"/>
</dbReference>
<evidence type="ECO:0008006" key="4">
    <source>
        <dbReference type="Google" id="ProtNLM"/>
    </source>
</evidence>
<comment type="caution">
    <text evidence="2">The sequence shown here is derived from an EMBL/GenBank/DDBJ whole genome shotgun (WGS) entry which is preliminary data.</text>
</comment>
<sequence length="218" mass="23464">MSVLGLTISLSADSLPLGGAAATGRHGHGESVDRHSVGTTEANRAGDYWTPDRMRAAVDATKPAVPNSAPTSPVAQPSPTGKPYSVAGAPPVGRRVRHAQPDMASRSHADRPYPFTAWNPDSTAWPYSTVGRLFFTGKDERGVEREFFCSGSAVVSANKSTVDTAGHCLYDRKHKEWRKDWKFCPAYHNGNCPHGTWVSKAVFAHSEPFSSCGDLVVL</sequence>
<dbReference type="InterPro" id="IPR009003">
    <property type="entry name" value="Peptidase_S1_PA"/>
</dbReference>
<evidence type="ECO:0000313" key="3">
    <source>
        <dbReference type="Proteomes" id="UP001519332"/>
    </source>
</evidence>
<organism evidence="2 3">
    <name type="scientific">Kibdelosporangium banguiense</name>
    <dbReference type="NCBI Taxonomy" id="1365924"/>
    <lineage>
        <taxon>Bacteria</taxon>
        <taxon>Bacillati</taxon>
        <taxon>Actinomycetota</taxon>
        <taxon>Actinomycetes</taxon>
        <taxon>Pseudonocardiales</taxon>
        <taxon>Pseudonocardiaceae</taxon>
        <taxon>Kibdelosporangium</taxon>
    </lineage>
</organism>
<gene>
    <name evidence="2" type="ORF">JOF56_010013</name>
</gene>
<feature type="region of interest" description="Disordered" evidence="1">
    <location>
        <begin position="14"/>
        <end position="35"/>
    </location>
</feature>
<feature type="compositionally biased region" description="Polar residues" evidence="1">
    <location>
        <begin position="68"/>
        <end position="79"/>
    </location>
</feature>
<dbReference type="Proteomes" id="UP001519332">
    <property type="component" value="Unassembled WGS sequence"/>
</dbReference>
<name>A0ABS4TZ06_9PSEU</name>
<protein>
    <recommendedName>
        <fullName evidence="4">Serine protease</fullName>
    </recommendedName>
</protein>
<dbReference type="RefSeq" id="WP_209646359.1">
    <property type="nucleotide sequence ID" value="NZ_JAGINW010000001.1"/>
</dbReference>
<evidence type="ECO:0000256" key="1">
    <source>
        <dbReference type="SAM" id="MobiDB-lite"/>
    </source>
</evidence>
<evidence type="ECO:0000313" key="2">
    <source>
        <dbReference type="EMBL" id="MBP2329628.1"/>
    </source>
</evidence>
<dbReference type="InterPro" id="IPR043504">
    <property type="entry name" value="Peptidase_S1_PA_chymotrypsin"/>
</dbReference>
<dbReference type="SUPFAM" id="SSF50494">
    <property type="entry name" value="Trypsin-like serine proteases"/>
    <property type="match status" value="1"/>
</dbReference>
<accession>A0ABS4TZ06</accession>
<reference evidence="2 3" key="1">
    <citation type="submission" date="2021-03" db="EMBL/GenBank/DDBJ databases">
        <title>Sequencing the genomes of 1000 actinobacteria strains.</title>
        <authorList>
            <person name="Klenk H.-P."/>
        </authorList>
    </citation>
    <scope>NUCLEOTIDE SEQUENCE [LARGE SCALE GENOMIC DNA]</scope>
    <source>
        <strain evidence="2 3">DSM 46670</strain>
    </source>
</reference>
<feature type="region of interest" description="Disordered" evidence="1">
    <location>
        <begin position="62"/>
        <end position="92"/>
    </location>
</feature>